<dbReference type="GeneID" id="19738588"/>
<dbReference type="OrthoDB" id="35834at10239"/>
<evidence type="ECO:0000313" key="2">
    <source>
        <dbReference type="Proteomes" id="UP000114278"/>
    </source>
</evidence>
<gene>
    <name evidence="1" type="primary">004R</name>
    <name evidence="1" type="ORF">IIV31_004R</name>
</gene>
<dbReference type="RefSeq" id="YP_009046618.1">
    <property type="nucleotide sequence ID" value="NC_024451.1"/>
</dbReference>
<dbReference type="Proteomes" id="UP000114278">
    <property type="component" value="Segment"/>
</dbReference>
<keyword evidence="2" id="KW-1185">Reference proteome</keyword>
<reference evidence="1 2" key="1">
    <citation type="journal article" date="2014" name="J. Gen. Virol.">
        <title>Genome sequence of a crustacean iridovirus, IIV31, isolated from the pill bug, Armadillidium vulgare.</title>
        <authorList>
            <person name="Piegu B."/>
            <person name="Guizard S."/>
            <person name="Yeping T."/>
            <person name="Cruaud C."/>
            <person name="Asgari S."/>
            <person name="Bideshi D.K."/>
            <person name="Federici B.A."/>
            <person name="Bigot Y."/>
        </authorList>
    </citation>
    <scope>NUCLEOTIDE SEQUENCE [LARGE SCALE GENOMIC DNA]</scope>
</reference>
<sequence>MNHFTQVNEFPFLHPCGLLTGTHLHDYNLKKIVDRKESKLISGDCFGYFGASGWWYLYDDKNVIRMTNAREGMEKDKIILDKYRSDNVPFEKIVKSFSPSGRLCGI</sequence>
<dbReference type="KEGG" id="vg:19738588"/>
<protein>
    <submittedName>
        <fullName evidence="1">Uncharacterized protein</fullName>
    </submittedName>
</protein>
<organism evidence="1 2">
    <name type="scientific">Armadillidium vulgare iridescent virus</name>
    <dbReference type="NCBI Taxonomy" id="72201"/>
    <lineage>
        <taxon>Viruses</taxon>
        <taxon>Varidnaviria</taxon>
        <taxon>Bamfordvirae</taxon>
        <taxon>Nucleocytoviricota</taxon>
        <taxon>Megaviricetes</taxon>
        <taxon>Pimascovirales</taxon>
        <taxon>Pimascovirales incertae sedis</taxon>
        <taxon>Iridoviridae</taxon>
        <taxon>Betairidovirinae</taxon>
        <taxon>Iridovirus</taxon>
        <taxon>Iridovirus armadillidium1</taxon>
        <taxon>Invertebrate iridescent virus 31</taxon>
    </lineage>
</organism>
<name>A0A068QK94_9VIRU</name>
<accession>A0A068QK94</accession>
<dbReference type="EMBL" id="HF920637">
    <property type="protein sequence ID" value="CCV02376.1"/>
    <property type="molecule type" value="Genomic_DNA"/>
</dbReference>
<proteinExistence type="predicted"/>
<evidence type="ECO:0000313" key="1">
    <source>
        <dbReference type="EMBL" id="CCV02376.1"/>
    </source>
</evidence>